<dbReference type="PROSITE" id="PS50112">
    <property type="entry name" value="PAS"/>
    <property type="match status" value="2"/>
</dbReference>
<feature type="domain" description="PAC" evidence="8">
    <location>
        <begin position="211"/>
        <end position="262"/>
    </location>
</feature>
<dbReference type="InterPro" id="IPR052162">
    <property type="entry name" value="Sensor_kinase/Photoreceptor"/>
</dbReference>
<evidence type="ECO:0000256" key="5">
    <source>
        <dbReference type="ARBA" id="ARBA00022777"/>
    </source>
</evidence>
<evidence type="ECO:0000256" key="3">
    <source>
        <dbReference type="ARBA" id="ARBA00022553"/>
    </source>
</evidence>
<evidence type="ECO:0000256" key="4">
    <source>
        <dbReference type="ARBA" id="ARBA00022679"/>
    </source>
</evidence>
<dbReference type="InterPro" id="IPR000700">
    <property type="entry name" value="PAS-assoc_C"/>
</dbReference>
<organism evidence="9 10">
    <name type="scientific">Roseivirga seohaensis</name>
    <dbReference type="NCBI Taxonomy" id="1914963"/>
    <lineage>
        <taxon>Bacteria</taxon>
        <taxon>Pseudomonadati</taxon>
        <taxon>Bacteroidota</taxon>
        <taxon>Cytophagia</taxon>
        <taxon>Cytophagales</taxon>
        <taxon>Roseivirgaceae</taxon>
        <taxon>Roseivirga</taxon>
    </lineage>
</organism>
<dbReference type="InterPro" id="IPR003594">
    <property type="entry name" value="HATPase_dom"/>
</dbReference>
<dbReference type="EC" id="2.7.13.3" evidence="2"/>
<dbReference type="AlphaFoldDB" id="A0A150Y1H0"/>
<feature type="domain" description="Histidine kinase" evidence="6">
    <location>
        <begin position="549"/>
        <end position="760"/>
    </location>
</feature>
<dbReference type="Pfam" id="PF08448">
    <property type="entry name" value="PAS_4"/>
    <property type="match status" value="1"/>
</dbReference>
<comment type="caution">
    <text evidence="9">The sequence shown here is derived from an EMBL/GenBank/DDBJ whole genome shotgun (WGS) entry which is preliminary data.</text>
</comment>
<evidence type="ECO:0000259" key="6">
    <source>
        <dbReference type="PROSITE" id="PS50109"/>
    </source>
</evidence>
<dbReference type="PRINTS" id="PR00344">
    <property type="entry name" value="BCTRLSENSOR"/>
</dbReference>
<dbReference type="SMART" id="SM00086">
    <property type="entry name" value="PAC"/>
    <property type="match status" value="4"/>
</dbReference>
<dbReference type="Pfam" id="PF13426">
    <property type="entry name" value="PAS_9"/>
    <property type="match status" value="2"/>
</dbReference>
<dbReference type="STRING" id="1914963.AWW67_18165"/>
<name>A0A150Y1H0_9BACT</name>
<dbReference type="PROSITE" id="PS50109">
    <property type="entry name" value="HIS_KIN"/>
    <property type="match status" value="1"/>
</dbReference>
<feature type="domain" description="PAC" evidence="8">
    <location>
        <begin position="479"/>
        <end position="531"/>
    </location>
</feature>
<dbReference type="PROSITE" id="PS50113">
    <property type="entry name" value="PAC"/>
    <property type="match status" value="4"/>
</dbReference>
<dbReference type="Gene3D" id="3.30.450.20">
    <property type="entry name" value="PAS domain"/>
    <property type="match status" value="4"/>
</dbReference>
<dbReference type="Gene3D" id="3.30.565.10">
    <property type="entry name" value="Histidine kinase-like ATPase, C-terminal domain"/>
    <property type="match status" value="1"/>
</dbReference>
<keyword evidence="4" id="KW-0808">Transferase</keyword>
<dbReference type="InterPro" id="IPR036890">
    <property type="entry name" value="HATPase_C_sf"/>
</dbReference>
<feature type="domain" description="PAS" evidence="7">
    <location>
        <begin position="263"/>
        <end position="333"/>
    </location>
</feature>
<dbReference type="SMART" id="SM00091">
    <property type="entry name" value="PAS"/>
    <property type="match status" value="3"/>
</dbReference>
<dbReference type="InterPro" id="IPR000014">
    <property type="entry name" value="PAS"/>
</dbReference>
<sequence length="760" mass="87087">MPMHNSENQPIKDRSKLFVEQAPSAIAMFDREVRYLAASQQWLKDYNLEGRDIIGKSHYDIFNNISQEWKDIHQECLRGAIKRKQEDSFIGNDGTTQWISWDVRPWYTEKNEIGGILMYTADITSIKKKEHLLSRYQELLEKTNEVASIGTWEVDLKKKTVTWSKVTRDIHEVDDNYTPNFGDGISFYKEGENRDLLLESFQACIDEKKVFDLELEIITDKGNHKWIRTVGIPEIENNEVVSVYGVFQDIDEKTKANKLLSLQEEQFRQTFEFAANGMALVGLKGEWLQVNKSLSQIIGYTKNELANLTFADITHPDDLEKDYSLLDQLIRGKIDSYQMEKRYFHKNGHIIWVLLSVSMVKNSSGLPSHFVSQINNITERKQAQFELQESLSKLQGIQDASTQVSIIETDLNGIIKSFNRGAENLLGYSAGEMIDKQTPEIIHLASEIKERSKELSENYNISIQGMQTLIYQASIGLYETREWTYMRKDGSTFPVQLTVTAIKNRHNEVKGYLGVATDISNLKRVEEEVKSLLDVTQEQNERLLNFAHIVSHNLRSHSGNLSMLTELMKMEVPEATQNPFFPLLTEASENLKETIQHLNEVVAMSTKTNDNLLSLNLLEYIKKAQTNLHATILESKTQIEINVSSSIFVKAIPAYLESIFLNLISNAVKYRSADRTNQISIDAFVKKEFVVIKFTDNGMGMNMKLHGRKLFGMYKTFHGNEDARGIGLFITKNQIEAMNGKIEVESELNKGTTFKVYLKL</sequence>
<dbReference type="InterPro" id="IPR013656">
    <property type="entry name" value="PAS_4"/>
</dbReference>
<dbReference type="InterPro" id="IPR035965">
    <property type="entry name" value="PAS-like_dom_sf"/>
</dbReference>
<comment type="catalytic activity">
    <reaction evidence="1">
        <text>ATP + protein L-histidine = ADP + protein N-phospho-L-histidine.</text>
        <dbReference type="EC" id="2.7.13.3"/>
    </reaction>
</comment>
<keyword evidence="3" id="KW-0597">Phosphoprotein</keyword>
<dbReference type="GO" id="GO:0004673">
    <property type="term" value="F:protein histidine kinase activity"/>
    <property type="evidence" value="ECO:0007669"/>
    <property type="project" value="UniProtKB-EC"/>
</dbReference>
<protein>
    <recommendedName>
        <fullName evidence="2">histidine kinase</fullName>
        <ecNumber evidence="2">2.7.13.3</ecNumber>
    </recommendedName>
</protein>
<gene>
    <name evidence="9" type="ORF">AWW67_18165</name>
</gene>
<dbReference type="InterPro" id="IPR013655">
    <property type="entry name" value="PAS_fold_3"/>
</dbReference>
<evidence type="ECO:0000256" key="1">
    <source>
        <dbReference type="ARBA" id="ARBA00000085"/>
    </source>
</evidence>
<dbReference type="SUPFAM" id="SSF55785">
    <property type="entry name" value="PYP-like sensor domain (PAS domain)"/>
    <property type="match status" value="4"/>
</dbReference>
<evidence type="ECO:0000259" key="7">
    <source>
        <dbReference type="PROSITE" id="PS50112"/>
    </source>
</evidence>
<feature type="domain" description="PAC" evidence="8">
    <location>
        <begin position="83"/>
        <end position="135"/>
    </location>
</feature>
<dbReference type="InterPro" id="IPR005467">
    <property type="entry name" value="His_kinase_dom"/>
</dbReference>
<feature type="domain" description="PAC" evidence="8">
    <location>
        <begin position="337"/>
        <end position="389"/>
    </location>
</feature>
<evidence type="ECO:0000313" key="10">
    <source>
        <dbReference type="Proteomes" id="UP000075663"/>
    </source>
</evidence>
<dbReference type="Pfam" id="PF08447">
    <property type="entry name" value="PAS_3"/>
    <property type="match status" value="1"/>
</dbReference>
<feature type="domain" description="PAS" evidence="7">
    <location>
        <begin position="390"/>
        <end position="443"/>
    </location>
</feature>
<dbReference type="InterPro" id="IPR004358">
    <property type="entry name" value="Sig_transdc_His_kin-like_C"/>
</dbReference>
<dbReference type="Pfam" id="PF02518">
    <property type="entry name" value="HATPase_c"/>
    <property type="match status" value="1"/>
</dbReference>
<dbReference type="CDD" id="cd00130">
    <property type="entry name" value="PAS"/>
    <property type="match status" value="3"/>
</dbReference>
<evidence type="ECO:0000313" key="9">
    <source>
        <dbReference type="EMBL" id="KYG84870.1"/>
    </source>
</evidence>
<dbReference type="PANTHER" id="PTHR43304:SF1">
    <property type="entry name" value="PAC DOMAIN-CONTAINING PROTEIN"/>
    <property type="match status" value="1"/>
</dbReference>
<keyword evidence="5" id="KW-0418">Kinase</keyword>
<dbReference type="SUPFAM" id="SSF55874">
    <property type="entry name" value="ATPase domain of HSP90 chaperone/DNA topoisomerase II/histidine kinase"/>
    <property type="match status" value="1"/>
</dbReference>
<evidence type="ECO:0000256" key="2">
    <source>
        <dbReference type="ARBA" id="ARBA00012438"/>
    </source>
</evidence>
<accession>A0A150Y1H0</accession>
<dbReference type="PANTHER" id="PTHR43304">
    <property type="entry name" value="PHYTOCHROME-LIKE PROTEIN CPH1"/>
    <property type="match status" value="1"/>
</dbReference>
<evidence type="ECO:0000259" key="8">
    <source>
        <dbReference type="PROSITE" id="PS50113"/>
    </source>
</evidence>
<dbReference type="EMBL" id="LRPB01000009">
    <property type="protein sequence ID" value="KYG84870.1"/>
    <property type="molecule type" value="Genomic_DNA"/>
</dbReference>
<proteinExistence type="predicted"/>
<dbReference type="InterPro" id="IPR001610">
    <property type="entry name" value="PAC"/>
</dbReference>
<dbReference type="SMART" id="SM00387">
    <property type="entry name" value="HATPase_c"/>
    <property type="match status" value="1"/>
</dbReference>
<dbReference type="NCBIfam" id="TIGR00229">
    <property type="entry name" value="sensory_box"/>
    <property type="match status" value="3"/>
</dbReference>
<reference evidence="9 10" key="1">
    <citation type="submission" date="2016-01" db="EMBL/GenBank/DDBJ databases">
        <title>Genome sequencing of Roseivirga seohaensis SW-152.</title>
        <authorList>
            <person name="Selvaratnam C."/>
            <person name="Thevarajoo S."/>
            <person name="Goh K.M."/>
            <person name="Ee R."/>
            <person name="Chan K.-G."/>
            <person name="Chong C.S."/>
        </authorList>
    </citation>
    <scope>NUCLEOTIDE SEQUENCE [LARGE SCALE GENOMIC DNA]</scope>
    <source>
        <strain evidence="9 10">SW-152</strain>
    </source>
</reference>
<dbReference type="Proteomes" id="UP000075663">
    <property type="component" value="Unassembled WGS sequence"/>
</dbReference>